<dbReference type="GO" id="GO:0016279">
    <property type="term" value="F:protein-lysine N-methyltransferase activity"/>
    <property type="evidence" value="ECO:0007669"/>
    <property type="project" value="TreeGrafter"/>
</dbReference>
<dbReference type="InterPro" id="IPR001214">
    <property type="entry name" value="SET_dom"/>
</dbReference>
<proteinExistence type="predicted"/>
<evidence type="ECO:0000313" key="2">
    <source>
        <dbReference type="EMBL" id="VDO91533.1"/>
    </source>
</evidence>
<evidence type="ECO:0000313" key="3">
    <source>
        <dbReference type="Proteomes" id="UP000050761"/>
    </source>
</evidence>
<dbReference type="InterPro" id="IPR046341">
    <property type="entry name" value="SET_dom_sf"/>
</dbReference>
<evidence type="ECO:0000259" key="1">
    <source>
        <dbReference type="PROSITE" id="PS50280"/>
    </source>
</evidence>
<reference evidence="4" key="2">
    <citation type="submission" date="2019-09" db="UniProtKB">
        <authorList>
            <consortium name="WormBaseParasite"/>
        </authorList>
    </citation>
    <scope>IDENTIFICATION</scope>
</reference>
<reference evidence="2 3" key="1">
    <citation type="submission" date="2018-11" db="EMBL/GenBank/DDBJ databases">
        <authorList>
            <consortium name="Pathogen Informatics"/>
        </authorList>
    </citation>
    <scope>NUCLEOTIDE SEQUENCE [LARGE SCALE GENOMIC DNA]</scope>
</reference>
<organism evidence="3 4">
    <name type="scientific">Heligmosomoides polygyrus</name>
    <name type="common">Parasitic roundworm</name>
    <dbReference type="NCBI Taxonomy" id="6339"/>
    <lineage>
        <taxon>Eukaryota</taxon>
        <taxon>Metazoa</taxon>
        <taxon>Ecdysozoa</taxon>
        <taxon>Nematoda</taxon>
        <taxon>Chromadorea</taxon>
        <taxon>Rhabditida</taxon>
        <taxon>Rhabditina</taxon>
        <taxon>Rhabditomorpha</taxon>
        <taxon>Strongyloidea</taxon>
        <taxon>Heligmosomidae</taxon>
        <taxon>Heligmosomoides</taxon>
    </lineage>
</organism>
<accession>A0A183FVD3</accession>
<dbReference type="PANTHER" id="PTHR13271">
    <property type="entry name" value="UNCHARACTERIZED PUTATIVE METHYLTRANSFERASE"/>
    <property type="match status" value="1"/>
</dbReference>
<gene>
    <name evidence="2" type="ORF">HPBE_LOCUS12261</name>
</gene>
<dbReference type="OrthoDB" id="341421at2759"/>
<dbReference type="Gene3D" id="3.90.1410.10">
    <property type="entry name" value="set domain protein methyltransferase, domain 1"/>
    <property type="match status" value="1"/>
</dbReference>
<name>A0A183FVD3_HELPZ</name>
<dbReference type="SUPFAM" id="SSF82199">
    <property type="entry name" value="SET domain"/>
    <property type="match status" value="1"/>
</dbReference>
<dbReference type="PANTHER" id="PTHR13271:SF151">
    <property type="entry name" value="SET DOMAIN-CONTAINING PROTEIN 4"/>
    <property type="match status" value="1"/>
</dbReference>
<dbReference type="AlphaFoldDB" id="A0A183FVD3"/>
<dbReference type="EMBL" id="UZAH01027423">
    <property type="protein sequence ID" value="VDO91533.1"/>
    <property type="molecule type" value="Genomic_DNA"/>
</dbReference>
<feature type="domain" description="SET" evidence="1">
    <location>
        <begin position="15"/>
        <end position="146"/>
    </location>
</feature>
<dbReference type="Proteomes" id="UP000050761">
    <property type="component" value="Unassembled WGS sequence"/>
</dbReference>
<dbReference type="WBParaSite" id="HPBE_0001226001-mRNA-1">
    <property type="protein sequence ID" value="HPBE_0001226001-mRNA-1"/>
    <property type="gene ID" value="HPBE_0001226001"/>
</dbReference>
<sequence>MNNIELQYLFSSQLVQFQSFTTPAYENKSLNPLDLPVSVRDFWTVQQSDLQGSWRRISEVAPFITHEKFLWAWHVVNTRCIYVENKPHTSVDNSAGDTIAVIPFVDMLNHDPSAQCLATFERYKNKYVVRASHYVHDDQQVTVCYGPHDNARLWIEYGFTLPNNPNGKVALEHGTQCILISGQIVHVLKIFK</sequence>
<protein>
    <submittedName>
        <fullName evidence="4">SET domain-containing protein</fullName>
    </submittedName>
</protein>
<evidence type="ECO:0000313" key="4">
    <source>
        <dbReference type="WBParaSite" id="HPBE_0001226001-mRNA-1"/>
    </source>
</evidence>
<dbReference type="InterPro" id="IPR050600">
    <property type="entry name" value="SETD3_SETD6_MTase"/>
</dbReference>
<dbReference type="PROSITE" id="PS50280">
    <property type="entry name" value="SET"/>
    <property type="match status" value="1"/>
</dbReference>
<accession>A0A3P8AJN6</accession>
<keyword evidence="3" id="KW-1185">Reference proteome</keyword>